<gene>
    <name evidence="2" type="ORF">PMAYCL1PPCAC_28351</name>
</gene>
<reference evidence="3" key="1">
    <citation type="submission" date="2022-10" db="EMBL/GenBank/DDBJ databases">
        <title>Genome assembly of Pristionchus species.</title>
        <authorList>
            <person name="Yoshida K."/>
            <person name="Sommer R.J."/>
        </authorList>
    </citation>
    <scope>NUCLEOTIDE SEQUENCE [LARGE SCALE GENOMIC DNA]</scope>
    <source>
        <strain evidence="3">RS5460</strain>
    </source>
</reference>
<sequence length="142" mass="16062">QAVTLNLVTCCPPFSQYASPSITSTAKSPWLVNSLANFSHDSCFCPNIFDDELPLSRTMISFAVTVRSRKNFPEVFFSNFCAEITTFSMLCLLVILTILFLISLLQFFLEMKRFVTGTSPSCLRTKSMVCRLIFSRRNCVID</sequence>
<keyword evidence="1" id="KW-0472">Membrane</keyword>
<feature type="transmembrane region" description="Helical" evidence="1">
    <location>
        <begin position="87"/>
        <end position="109"/>
    </location>
</feature>
<feature type="non-terminal residue" evidence="2">
    <location>
        <position position="1"/>
    </location>
</feature>
<dbReference type="EMBL" id="BTRK01000006">
    <property type="protein sequence ID" value="GMR58156.1"/>
    <property type="molecule type" value="Genomic_DNA"/>
</dbReference>
<dbReference type="Proteomes" id="UP001328107">
    <property type="component" value="Unassembled WGS sequence"/>
</dbReference>
<dbReference type="AlphaFoldDB" id="A0AAN5ID16"/>
<keyword evidence="1" id="KW-0812">Transmembrane</keyword>
<proteinExistence type="predicted"/>
<feature type="non-terminal residue" evidence="2">
    <location>
        <position position="142"/>
    </location>
</feature>
<keyword evidence="3" id="KW-1185">Reference proteome</keyword>
<keyword evidence="1" id="KW-1133">Transmembrane helix</keyword>
<evidence type="ECO:0000313" key="3">
    <source>
        <dbReference type="Proteomes" id="UP001328107"/>
    </source>
</evidence>
<organism evidence="2 3">
    <name type="scientific">Pristionchus mayeri</name>
    <dbReference type="NCBI Taxonomy" id="1317129"/>
    <lineage>
        <taxon>Eukaryota</taxon>
        <taxon>Metazoa</taxon>
        <taxon>Ecdysozoa</taxon>
        <taxon>Nematoda</taxon>
        <taxon>Chromadorea</taxon>
        <taxon>Rhabditida</taxon>
        <taxon>Rhabditina</taxon>
        <taxon>Diplogasteromorpha</taxon>
        <taxon>Diplogasteroidea</taxon>
        <taxon>Neodiplogasteridae</taxon>
        <taxon>Pristionchus</taxon>
    </lineage>
</organism>
<evidence type="ECO:0000256" key="1">
    <source>
        <dbReference type="SAM" id="Phobius"/>
    </source>
</evidence>
<name>A0AAN5ID16_9BILA</name>
<accession>A0AAN5ID16</accession>
<comment type="caution">
    <text evidence="2">The sequence shown here is derived from an EMBL/GenBank/DDBJ whole genome shotgun (WGS) entry which is preliminary data.</text>
</comment>
<protein>
    <submittedName>
        <fullName evidence="2">Uncharacterized protein</fullName>
    </submittedName>
</protein>
<evidence type="ECO:0000313" key="2">
    <source>
        <dbReference type="EMBL" id="GMR58156.1"/>
    </source>
</evidence>